<evidence type="ECO:0000313" key="3">
    <source>
        <dbReference type="Proteomes" id="UP000228934"/>
    </source>
</evidence>
<protein>
    <submittedName>
        <fullName evidence="2">Uncharacterized protein</fullName>
    </submittedName>
</protein>
<reference evidence="3" key="1">
    <citation type="journal article" date="2017" name="Nat. Commun.">
        <title>The North American bullfrog draft genome provides insight into hormonal regulation of long noncoding RNA.</title>
        <authorList>
            <person name="Hammond S.A."/>
            <person name="Warren R.L."/>
            <person name="Vandervalk B.P."/>
            <person name="Kucuk E."/>
            <person name="Khan H."/>
            <person name="Gibb E.A."/>
            <person name="Pandoh P."/>
            <person name="Kirk H."/>
            <person name="Zhao Y."/>
            <person name="Jones M."/>
            <person name="Mungall A.J."/>
            <person name="Coope R."/>
            <person name="Pleasance S."/>
            <person name="Moore R.A."/>
            <person name="Holt R.A."/>
            <person name="Round J.M."/>
            <person name="Ohora S."/>
            <person name="Walle B.V."/>
            <person name="Veldhoen N."/>
            <person name="Helbing C.C."/>
            <person name="Birol I."/>
        </authorList>
    </citation>
    <scope>NUCLEOTIDE SEQUENCE [LARGE SCALE GENOMIC DNA]</scope>
</reference>
<organism evidence="2 3">
    <name type="scientific">Aquarana catesbeiana</name>
    <name type="common">American bullfrog</name>
    <name type="synonym">Rana catesbeiana</name>
    <dbReference type="NCBI Taxonomy" id="8400"/>
    <lineage>
        <taxon>Eukaryota</taxon>
        <taxon>Metazoa</taxon>
        <taxon>Chordata</taxon>
        <taxon>Craniata</taxon>
        <taxon>Vertebrata</taxon>
        <taxon>Euteleostomi</taxon>
        <taxon>Amphibia</taxon>
        <taxon>Batrachia</taxon>
        <taxon>Anura</taxon>
        <taxon>Neobatrachia</taxon>
        <taxon>Ranoidea</taxon>
        <taxon>Ranidae</taxon>
        <taxon>Aquarana</taxon>
    </lineage>
</organism>
<dbReference type="AlphaFoldDB" id="A0A2G9SHP3"/>
<evidence type="ECO:0000256" key="1">
    <source>
        <dbReference type="SAM" id="Phobius"/>
    </source>
</evidence>
<keyword evidence="1" id="KW-0472">Membrane</keyword>
<gene>
    <name evidence="2" type="ORF">AB205_0092430</name>
</gene>
<name>A0A2G9SHP3_AQUCT</name>
<dbReference type="EMBL" id="KV924817">
    <property type="protein sequence ID" value="PIO39677.1"/>
    <property type="molecule type" value="Genomic_DNA"/>
</dbReference>
<feature type="transmembrane region" description="Helical" evidence="1">
    <location>
        <begin position="26"/>
        <end position="45"/>
    </location>
</feature>
<keyword evidence="1" id="KW-1133">Transmembrane helix</keyword>
<keyword evidence="3" id="KW-1185">Reference proteome</keyword>
<proteinExistence type="predicted"/>
<keyword evidence="1" id="KW-0812">Transmembrane</keyword>
<evidence type="ECO:0000313" key="2">
    <source>
        <dbReference type="EMBL" id="PIO39677.1"/>
    </source>
</evidence>
<dbReference type="Proteomes" id="UP000228934">
    <property type="component" value="Unassembled WGS sequence"/>
</dbReference>
<accession>A0A2G9SHP3</accession>
<sequence length="122" mass="13729">MASFVRKKNALSNISTASTFKRFCNFIYMLLCVYLLLLLDIILLTHNIIGAYGSRGQPAFLLSKIFLFVCQSRPHFVLYVLKVELHAVLELRSSFCVLPLGCSSPCMLVTPERGEIKKLGKV</sequence>